<dbReference type="PRINTS" id="PR00080">
    <property type="entry name" value="SDRFAMILY"/>
</dbReference>
<reference evidence="6" key="1">
    <citation type="journal article" date="2022" name="IScience">
        <title>Evolution of zygomycete secretomes and the origins of terrestrial fungal ecologies.</title>
        <authorList>
            <person name="Chang Y."/>
            <person name="Wang Y."/>
            <person name="Mondo S."/>
            <person name="Ahrendt S."/>
            <person name="Andreopoulos W."/>
            <person name="Barry K."/>
            <person name="Beard J."/>
            <person name="Benny G.L."/>
            <person name="Blankenship S."/>
            <person name="Bonito G."/>
            <person name="Cuomo C."/>
            <person name="Desiro A."/>
            <person name="Gervers K.A."/>
            <person name="Hundley H."/>
            <person name="Kuo A."/>
            <person name="LaButti K."/>
            <person name="Lang B.F."/>
            <person name="Lipzen A."/>
            <person name="O'Donnell K."/>
            <person name="Pangilinan J."/>
            <person name="Reynolds N."/>
            <person name="Sandor L."/>
            <person name="Smith M.E."/>
            <person name="Tsang A."/>
            <person name="Grigoriev I.V."/>
            <person name="Stajich J.E."/>
            <person name="Spatafora J.W."/>
        </authorList>
    </citation>
    <scope>NUCLEOTIDE SEQUENCE</scope>
    <source>
        <strain evidence="6">RSA 2281</strain>
    </source>
</reference>
<keyword evidence="5" id="KW-0472">Membrane</keyword>
<proteinExistence type="inferred from homology"/>
<dbReference type="EMBL" id="JAIXMP010000018">
    <property type="protein sequence ID" value="KAI9258996.1"/>
    <property type="molecule type" value="Genomic_DNA"/>
</dbReference>
<dbReference type="Proteomes" id="UP001209540">
    <property type="component" value="Unassembled WGS sequence"/>
</dbReference>
<accession>A0AAD5PEB9</accession>
<dbReference type="Pfam" id="PF00106">
    <property type="entry name" value="adh_short"/>
    <property type="match status" value="1"/>
</dbReference>
<dbReference type="GO" id="GO:0005783">
    <property type="term" value="C:endoplasmic reticulum"/>
    <property type="evidence" value="ECO:0007669"/>
    <property type="project" value="TreeGrafter"/>
</dbReference>
<keyword evidence="5" id="KW-1133">Transmembrane helix</keyword>
<evidence type="ECO:0000256" key="3">
    <source>
        <dbReference type="ARBA" id="ARBA00023002"/>
    </source>
</evidence>
<name>A0AAD5PEB9_9FUNG</name>
<dbReference type="GO" id="GO:0016491">
    <property type="term" value="F:oxidoreductase activity"/>
    <property type="evidence" value="ECO:0007669"/>
    <property type="project" value="UniProtKB-KW"/>
</dbReference>
<dbReference type="SUPFAM" id="SSF51735">
    <property type="entry name" value="NAD(P)-binding Rossmann-fold domains"/>
    <property type="match status" value="1"/>
</dbReference>
<evidence type="ECO:0000256" key="1">
    <source>
        <dbReference type="ARBA" id="ARBA00006484"/>
    </source>
</evidence>
<dbReference type="AlphaFoldDB" id="A0AAD5PEB9"/>
<dbReference type="FunFam" id="3.40.50.720:FF:000261">
    <property type="entry name" value="NADPH-dependent 1-acyldihydroxyacetone phosphate reductase"/>
    <property type="match status" value="1"/>
</dbReference>
<dbReference type="InterPro" id="IPR036291">
    <property type="entry name" value="NAD(P)-bd_dom_sf"/>
</dbReference>
<evidence type="ECO:0000313" key="7">
    <source>
        <dbReference type="Proteomes" id="UP001209540"/>
    </source>
</evidence>
<gene>
    <name evidence="6" type="ORF">BDA99DRAFT_484046</name>
</gene>
<comment type="similarity">
    <text evidence="1 4">Belongs to the short-chain dehydrogenases/reductases (SDR) family.</text>
</comment>
<dbReference type="PANTHER" id="PTHR44169">
    <property type="entry name" value="NADPH-DEPENDENT 1-ACYLDIHYDROXYACETONE PHOSPHATE REDUCTASE"/>
    <property type="match status" value="1"/>
</dbReference>
<keyword evidence="3" id="KW-0560">Oxidoreductase</keyword>
<protein>
    <submittedName>
        <fullName evidence="6">Uncharacterized protein</fullName>
    </submittedName>
</protein>
<dbReference type="CDD" id="cd05374">
    <property type="entry name" value="17beta-HSD-like_SDR_c"/>
    <property type="match status" value="1"/>
</dbReference>
<dbReference type="PANTHER" id="PTHR44169:SF6">
    <property type="entry name" value="NADPH-DEPENDENT 1-ACYLDIHYDROXYACETONE PHOSPHATE REDUCTASE"/>
    <property type="match status" value="1"/>
</dbReference>
<sequence length="278" mass="30125">MTLVVLITGCTEGGIGNGLCQEFVKRGCKVYATARRVESMGALQGCEKLALDVTDQQSINSTVQRVIDEVGHIDILVNNAGAPGVGPLLDIDLDAARQCVEVNVFGLLAMSRAVAKHMVKRGSGKIANVGSIVGYSPTPWAGIYAMSKAAVHSLTDTLRMELAPFGVQALVIAPGSITSNFGKNSTNMVSVPEDSLYLSVVKFIYARANMSQGPNSTPTNVFATYVVNKLLKRFPPRYITYGNNSFTFLLFYYLPFFIREFVLSRRLGVNQLKSIANK</sequence>
<evidence type="ECO:0000256" key="5">
    <source>
        <dbReference type="SAM" id="Phobius"/>
    </source>
</evidence>
<keyword evidence="5" id="KW-0812">Transmembrane</keyword>
<dbReference type="Gene3D" id="3.40.50.720">
    <property type="entry name" value="NAD(P)-binding Rossmann-like Domain"/>
    <property type="match status" value="1"/>
</dbReference>
<comment type="caution">
    <text evidence="6">The sequence shown here is derived from an EMBL/GenBank/DDBJ whole genome shotgun (WGS) entry which is preliminary data.</text>
</comment>
<reference evidence="6" key="2">
    <citation type="submission" date="2023-02" db="EMBL/GenBank/DDBJ databases">
        <authorList>
            <consortium name="DOE Joint Genome Institute"/>
            <person name="Mondo S.J."/>
            <person name="Chang Y."/>
            <person name="Wang Y."/>
            <person name="Ahrendt S."/>
            <person name="Andreopoulos W."/>
            <person name="Barry K."/>
            <person name="Beard J."/>
            <person name="Benny G.L."/>
            <person name="Blankenship S."/>
            <person name="Bonito G."/>
            <person name="Cuomo C."/>
            <person name="Desiro A."/>
            <person name="Gervers K.A."/>
            <person name="Hundley H."/>
            <person name="Kuo A."/>
            <person name="LaButti K."/>
            <person name="Lang B.F."/>
            <person name="Lipzen A."/>
            <person name="O'Donnell K."/>
            <person name="Pangilinan J."/>
            <person name="Reynolds N."/>
            <person name="Sandor L."/>
            <person name="Smith M.W."/>
            <person name="Tsang A."/>
            <person name="Grigoriev I.V."/>
            <person name="Stajich J.E."/>
            <person name="Spatafora J.W."/>
        </authorList>
    </citation>
    <scope>NUCLEOTIDE SEQUENCE</scope>
    <source>
        <strain evidence="6">RSA 2281</strain>
    </source>
</reference>
<evidence type="ECO:0000313" key="6">
    <source>
        <dbReference type="EMBL" id="KAI9258996.1"/>
    </source>
</evidence>
<feature type="transmembrane region" description="Helical" evidence="5">
    <location>
        <begin position="238"/>
        <end position="258"/>
    </location>
</feature>
<dbReference type="PRINTS" id="PR00081">
    <property type="entry name" value="GDHRDH"/>
</dbReference>
<keyword evidence="2" id="KW-0521">NADP</keyword>
<evidence type="ECO:0000256" key="4">
    <source>
        <dbReference type="RuleBase" id="RU000363"/>
    </source>
</evidence>
<dbReference type="InterPro" id="IPR002347">
    <property type="entry name" value="SDR_fam"/>
</dbReference>
<evidence type="ECO:0000256" key="2">
    <source>
        <dbReference type="ARBA" id="ARBA00022857"/>
    </source>
</evidence>
<organism evidence="6 7">
    <name type="scientific">Phascolomyces articulosus</name>
    <dbReference type="NCBI Taxonomy" id="60185"/>
    <lineage>
        <taxon>Eukaryota</taxon>
        <taxon>Fungi</taxon>
        <taxon>Fungi incertae sedis</taxon>
        <taxon>Mucoromycota</taxon>
        <taxon>Mucoromycotina</taxon>
        <taxon>Mucoromycetes</taxon>
        <taxon>Mucorales</taxon>
        <taxon>Lichtheimiaceae</taxon>
        <taxon>Phascolomyces</taxon>
    </lineage>
</organism>
<dbReference type="PROSITE" id="PS00061">
    <property type="entry name" value="ADH_SHORT"/>
    <property type="match status" value="1"/>
</dbReference>
<dbReference type="InterPro" id="IPR020904">
    <property type="entry name" value="Sc_DH/Rdtase_CS"/>
</dbReference>
<keyword evidence="7" id="KW-1185">Reference proteome</keyword>